<organism evidence="1 2">
    <name type="scientific">Amphritea atlantica</name>
    <dbReference type="NCBI Taxonomy" id="355243"/>
    <lineage>
        <taxon>Bacteria</taxon>
        <taxon>Pseudomonadati</taxon>
        <taxon>Pseudomonadota</taxon>
        <taxon>Gammaproteobacteria</taxon>
        <taxon>Oceanospirillales</taxon>
        <taxon>Oceanospirillaceae</taxon>
        <taxon>Amphritea</taxon>
    </lineage>
</organism>
<name>A0A1H9K1D0_9GAMM</name>
<keyword evidence="2" id="KW-1185">Reference proteome</keyword>
<dbReference type="AlphaFoldDB" id="A0A1H9K1D0"/>
<dbReference type="STRING" id="355243.SAMN03080615_03285"/>
<dbReference type="EMBL" id="FOGB01000011">
    <property type="protein sequence ID" value="SEQ92932.1"/>
    <property type="molecule type" value="Genomic_DNA"/>
</dbReference>
<dbReference type="Proteomes" id="UP000198749">
    <property type="component" value="Unassembled WGS sequence"/>
</dbReference>
<sequence length="99" mass="11747">MMILNNVHSWRHFMQILERMSKKGEPVDMYLSMQRLTSILDGTQYLEFINWIKSLQVIEPEQTAYNQLTPFTPRKYPVDKRQDKQVVASIEEVWGVTIS</sequence>
<dbReference type="RefSeq" id="WP_091360405.1">
    <property type="nucleotide sequence ID" value="NZ_AP025284.1"/>
</dbReference>
<protein>
    <submittedName>
        <fullName evidence="1">Uncharacterized protein</fullName>
    </submittedName>
</protein>
<proteinExistence type="predicted"/>
<dbReference type="OrthoDB" id="5835015at2"/>
<gene>
    <name evidence="1" type="ORF">SAMN03080615_03285</name>
</gene>
<evidence type="ECO:0000313" key="1">
    <source>
        <dbReference type="EMBL" id="SEQ92932.1"/>
    </source>
</evidence>
<accession>A0A1H9K1D0</accession>
<reference evidence="2" key="1">
    <citation type="submission" date="2016-10" db="EMBL/GenBank/DDBJ databases">
        <authorList>
            <person name="Varghese N."/>
            <person name="Submissions S."/>
        </authorList>
    </citation>
    <scope>NUCLEOTIDE SEQUENCE [LARGE SCALE GENOMIC DNA]</scope>
    <source>
        <strain evidence="2">DSM 18887</strain>
    </source>
</reference>
<evidence type="ECO:0000313" key="2">
    <source>
        <dbReference type="Proteomes" id="UP000198749"/>
    </source>
</evidence>